<dbReference type="EMBL" id="CAJJDM010000076">
    <property type="protein sequence ID" value="CAD8085132.1"/>
    <property type="molecule type" value="Genomic_DNA"/>
</dbReference>
<evidence type="ECO:0000256" key="2">
    <source>
        <dbReference type="ARBA" id="ARBA00022737"/>
    </source>
</evidence>
<evidence type="ECO:0000259" key="5">
    <source>
        <dbReference type="SMART" id="SM00181"/>
    </source>
</evidence>
<dbReference type="InterPro" id="IPR000742">
    <property type="entry name" value="EGF"/>
</dbReference>
<feature type="chain" id="PRO_5035945835" description="EGF-like domain-containing protein" evidence="4">
    <location>
        <begin position="20"/>
        <end position="600"/>
    </location>
</feature>
<keyword evidence="1 4" id="KW-0732">Signal</keyword>
<reference evidence="6" key="1">
    <citation type="submission" date="2021-01" db="EMBL/GenBank/DDBJ databases">
        <authorList>
            <consortium name="Genoscope - CEA"/>
            <person name="William W."/>
        </authorList>
    </citation>
    <scope>NUCLEOTIDE SEQUENCE</scope>
</reference>
<feature type="domain" description="EGF-like" evidence="5">
    <location>
        <begin position="321"/>
        <end position="356"/>
    </location>
</feature>
<name>A0A8S1N0J3_PARPR</name>
<dbReference type="PANTHER" id="PTHR38934:SF6">
    <property type="entry name" value="CHROMOSOME UNDETERMINED SCAFFOLD_176, WHOLE GENOME SHOTGUN SEQUENCE"/>
    <property type="match status" value="1"/>
</dbReference>
<evidence type="ECO:0000313" key="6">
    <source>
        <dbReference type="EMBL" id="CAD8085132.1"/>
    </source>
</evidence>
<feature type="domain" description="EGF-like" evidence="5">
    <location>
        <begin position="383"/>
        <end position="415"/>
    </location>
</feature>
<dbReference type="PANTHER" id="PTHR38934">
    <property type="entry name" value="HYPHALLY REGULATED CELL WALL PROTEIN 1"/>
    <property type="match status" value="1"/>
</dbReference>
<proteinExistence type="predicted"/>
<protein>
    <recommendedName>
        <fullName evidence="5">EGF-like domain-containing protein</fullName>
    </recommendedName>
</protein>
<evidence type="ECO:0000256" key="3">
    <source>
        <dbReference type="ARBA" id="ARBA00023157"/>
    </source>
</evidence>
<evidence type="ECO:0000256" key="1">
    <source>
        <dbReference type="ARBA" id="ARBA00022729"/>
    </source>
</evidence>
<feature type="signal peptide" evidence="4">
    <location>
        <begin position="1"/>
        <end position="19"/>
    </location>
</feature>
<keyword evidence="2" id="KW-0677">Repeat</keyword>
<accession>A0A8S1N0J3</accession>
<dbReference type="InterPro" id="IPR006212">
    <property type="entry name" value="Furin_repeat"/>
</dbReference>
<dbReference type="Pfam" id="PF13948">
    <property type="entry name" value="DUF4215"/>
    <property type="match status" value="5"/>
</dbReference>
<keyword evidence="7" id="KW-1185">Reference proteome</keyword>
<dbReference type="NCBIfam" id="TIGR02232">
    <property type="entry name" value="myxo_disulf_rpt"/>
    <property type="match status" value="1"/>
</dbReference>
<dbReference type="SMART" id="SM00181">
    <property type="entry name" value="EGF"/>
    <property type="match status" value="7"/>
</dbReference>
<feature type="domain" description="EGF-like" evidence="5">
    <location>
        <begin position="269"/>
        <end position="297"/>
    </location>
</feature>
<sequence length="600" mass="68738">MNIVSIIIFIGLFSSVIQSQGCNQTCETCDNNNPDKCLSCIPEFKRQIQGDQCICQEGYQEDFPNLKCLPICGDGILVDGEDCDDGNYDPFDGCNQCKLGCQDSCQDCQNGQCYECKVNYILDVSIKICQINCLDDLKVGNPLCYNQDCFDHCVLCEFGICKKCDETNGWYLNEFKCEPKCGDGIIVQSLEQCDDENIYPFNYCDQCQLRCPDNCLICSNGICIQCIFGFKLISKIMKCIPFCEYNNLINYYDECVDSLTNKLILLNFNCNINCSQCINGICIKCQIGYLLIDDQCRQICEDGIQFQEEIYNNNLELYQQTCQYSNFICNHECLSCSNGHCELCNVGFNLVNNQCQNICGDSIIVGEEQCEDGNEIQFDGCYNCQFQCQQECINCQFGKCLECQIGYENINFICHEQCNNQIITFNELCDDGNLEPYDGCFNCNYSCDEQCEICTKGLCLKCYDLGWEINQENKKCTTICGDQLIAGDEQCDDGNEIKYDGCYQCQYQCQNECIKCIKGICYECNGPNWILKNNICEYGFQISIIIYVFKNVENNVLKIFVEMEYQIFKLKNVMMVIMIQEMVVINVFQKKDLFVIMMKI</sequence>
<feature type="domain" description="EGF-like" evidence="5">
    <location>
        <begin position="96"/>
        <end position="130"/>
    </location>
</feature>
<dbReference type="Proteomes" id="UP000688137">
    <property type="component" value="Unassembled WGS sequence"/>
</dbReference>
<evidence type="ECO:0000313" key="7">
    <source>
        <dbReference type="Proteomes" id="UP000688137"/>
    </source>
</evidence>
<gene>
    <name evidence="6" type="ORF">PPRIM_AZ9-3.1.T0730176</name>
</gene>
<dbReference type="AlphaFoldDB" id="A0A8S1N0J3"/>
<keyword evidence="3" id="KW-1015">Disulfide bond</keyword>
<organism evidence="6 7">
    <name type="scientific">Paramecium primaurelia</name>
    <dbReference type="NCBI Taxonomy" id="5886"/>
    <lineage>
        <taxon>Eukaryota</taxon>
        <taxon>Sar</taxon>
        <taxon>Alveolata</taxon>
        <taxon>Ciliophora</taxon>
        <taxon>Intramacronucleata</taxon>
        <taxon>Oligohymenophorea</taxon>
        <taxon>Peniculida</taxon>
        <taxon>Parameciidae</taxon>
        <taxon>Paramecium</taxon>
    </lineage>
</organism>
<dbReference type="SMART" id="SM00261">
    <property type="entry name" value="FU"/>
    <property type="match status" value="5"/>
</dbReference>
<feature type="domain" description="EGF-like" evidence="5">
    <location>
        <begin position="504"/>
        <end position="537"/>
    </location>
</feature>
<feature type="domain" description="EGF-like" evidence="5">
    <location>
        <begin position="206"/>
        <end position="240"/>
    </location>
</feature>
<comment type="caution">
    <text evidence="6">The sequence shown here is derived from an EMBL/GenBank/DDBJ whole genome shotgun (WGS) entry which is preliminary data.</text>
</comment>
<dbReference type="InterPro" id="IPR011936">
    <property type="entry name" value="Myxo_disulph_rpt"/>
</dbReference>
<evidence type="ECO:0000256" key="4">
    <source>
        <dbReference type="SAM" id="SignalP"/>
    </source>
</evidence>
<feature type="domain" description="EGF-like" evidence="5">
    <location>
        <begin position="28"/>
        <end position="69"/>
    </location>
</feature>